<name>A0A1C3JM36_9GAMM</name>
<dbReference type="CDD" id="cd00130">
    <property type="entry name" value="PAS"/>
    <property type="match status" value="1"/>
</dbReference>
<dbReference type="InterPro" id="IPR036890">
    <property type="entry name" value="HATPase_C_sf"/>
</dbReference>
<dbReference type="GO" id="GO:0005886">
    <property type="term" value="C:plasma membrane"/>
    <property type="evidence" value="ECO:0007669"/>
    <property type="project" value="TreeGrafter"/>
</dbReference>
<evidence type="ECO:0000313" key="11">
    <source>
        <dbReference type="EMBL" id="SBT21292.1"/>
    </source>
</evidence>
<dbReference type="SUPFAM" id="SSF47384">
    <property type="entry name" value="Homodimeric domain of signal transducing histidine kinase"/>
    <property type="match status" value="1"/>
</dbReference>
<dbReference type="SMART" id="SM00388">
    <property type="entry name" value="HisKA"/>
    <property type="match status" value="1"/>
</dbReference>
<accession>A0A1C3JM36</accession>
<evidence type="ECO:0000256" key="2">
    <source>
        <dbReference type="ARBA" id="ARBA00012438"/>
    </source>
</evidence>
<evidence type="ECO:0000256" key="1">
    <source>
        <dbReference type="ARBA" id="ARBA00000085"/>
    </source>
</evidence>
<dbReference type="SUPFAM" id="SSF55785">
    <property type="entry name" value="PYP-like sensor domain (PAS domain)"/>
    <property type="match status" value="1"/>
</dbReference>
<proteinExistence type="predicted"/>
<dbReference type="EMBL" id="FLRA01000002">
    <property type="protein sequence ID" value="SBT16244.1"/>
    <property type="molecule type" value="Genomic_DNA"/>
</dbReference>
<dbReference type="InterPro" id="IPR003594">
    <property type="entry name" value="HATPase_dom"/>
</dbReference>
<dbReference type="InterPro" id="IPR003661">
    <property type="entry name" value="HisK_dim/P_dom"/>
</dbReference>
<keyword evidence="8" id="KW-0175">Coiled coil</keyword>
<evidence type="ECO:0000313" key="10">
    <source>
        <dbReference type="EMBL" id="SBT16244.1"/>
    </source>
</evidence>
<keyword evidence="6" id="KW-0902">Two-component regulatory system</keyword>
<sequence length="386" mass="43303">MNKDEEIARLKEAFTLFEETSRSLESAYEELQNEVRLLTAKLEQAEHAKREEETKNKVLLKQFQQLFWSMPVGVMLLNSEGRVVMTNPIVDRLFGETILGGVWSDIVPKSFRPQKDDGHEITMVTGRRVRVETSSLGDVPGQLIILVDLTETHSLQRQLAHHERLSTMGKMVAALAHQIRTPLSSAMLYAGHLQKESLSEDMRVRFSGKLSDRLNNIERQIRDMLIFSKSDIKLDEKLLLTVLVDKVSERAQEQAELNNAELNVHVDGLPAGQIQCHQEVLVGSILNLVNNGIEASERGAEIDLWVTAHEQVLRITVEDHGRGMSDEQLNKVQEGFVTTKQHGTGLGLMVVKAIIRAHHGTFTIESQPEVGTKATITLPILGSEYV</sequence>
<keyword evidence="4 10" id="KW-0808">Transferase</keyword>
<dbReference type="Gene3D" id="3.30.450.20">
    <property type="entry name" value="PAS domain"/>
    <property type="match status" value="1"/>
</dbReference>
<evidence type="ECO:0000256" key="6">
    <source>
        <dbReference type="ARBA" id="ARBA00023012"/>
    </source>
</evidence>
<dbReference type="SMART" id="SM00091">
    <property type="entry name" value="PAS"/>
    <property type="match status" value="1"/>
</dbReference>
<dbReference type="EC" id="2.7.13.3" evidence="2"/>
<dbReference type="PROSITE" id="PS50109">
    <property type="entry name" value="HIS_KIN"/>
    <property type="match status" value="1"/>
</dbReference>
<evidence type="ECO:0000256" key="8">
    <source>
        <dbReference type="SAM" id="Coils"/>
    </source>
</evidence>
<dbReference type="InterPro" id="IPR000014">
    <property type="entry name" value="PAS"/>
</dbReference>
<reference evidence="10 13" key="1">
    <citation type="submission" date="2016-06" db="EMBL/GenBank/DDBJ databases">
        <authorList>
            <person name="Kjaerup R.B."/>
            <person name="Dalgaard T.S."/>
            <person name="Juul-Madsen H.R."/>
        </authorList>
    </citation>
    <scope>NUCLEOTIDE SEQUENCE [LARGE SCALE GENOMIC DNA]</scope>
    <source>
        <strain evidence="10 13">CECT 5115</strain>
    </source>
</reference>
<keyword evidence="12" id="KW-1185">Reference proteome</keyword>
<protein>
    <recommendedName>
        <fullName evidence="2">histidine kinase</fullName>
        <ecNumber evidence="2">2.7.13.3</ecNumber>
    </recommendedName>
</protein>
<dbReference type="GO" id="GO:0000155">
    <property type="term" value="F:phosphorelay sensor kinase activity"/>
    <property type="evidence" value="ECO:0007669"/>
    <property type="project" value="InterPro"/>
</dbReference>
<dbReference type="OrthoDB" id="9776727at2"/>
<dbReference type="AlphaFoldDB" id="A0A1C3JM36"/>
<dbReference type="RefSeq" id="WP_067030819.1">
    <property type="nucleotide sequence ID" value="NZ_FLRA01000002.1"/>
</dbReference>
<keyword evidence="7" id="KW-0472">Membrane</keyword>
<dbReference type="CDD" id="cd00082">
    <property type="entry name" value="HisKA"/>
    <property type="match status" value="1"/>
</dbReference>
<dbReference type="PANTHER" id="PTHR45453">
    <property type="entry name" value="PHOSPHATE REGULON SENSOR PROTEIN PHOR"/>
    <property type="match status" value="1"/>
</dbReference>
<dbReference type="EMBL" id="FLRB01000012">
    <property type="protein sequence ID" value="SBT21292.1"/>
    <property type="molecule type" value="Genomic_DNA"/>
</dbReference>
<feature type="domain" description="Histidine kinase" evidence="9">
    <location>
        <begin position="174"/>
        <end position="382"/>
    </location>
</feature>
<reference evidence="11 12" key="2">
    <citation type="submission" date="2016-06" db="EMBL/GenBank/DDBJ databases">
        <authorList>
            <person name="Rodrigo-Torres L."/>
            <person name="Arahal D.R."/>
        </authorList>
    </citation>
    <scope>NUCLEOTIDE SEQUENCE [LARGE SCALE GENOMIC DNA]</scope>
    <source>
        <strain evidence="11 12">CECT 5116</strain>
    </source>
</reference>
<dbReference type="GO" id="GO:0004721">
    <property type="term" value="F:phosphoprotein phosphatase activity"/>
    <property type="evidence" value="ECO:0007669"/>
    <property type="project" value="TreeGrafter"/>
</dbReference>
<evidence type="ECO:0000256" key="5">
    <source>
        <dbReference type="ARBA" id="ARBA00022777"/>
    </source>
</evidence>
<keyword evidence="3" id="KW-0597">Phosphoprotein</keyword>
<dbReference type="SUPFAM" id="SSF55874">
    <property type="entry name" value="ATPase domain of HSP90 chaperone/DNA topoisomerase II/histidine kinase"/>
    <property type="match status" value="1"/>
</dbReference>
<evidence type="ECO:0000259" key="9">
    <source>
        <dbReference type="PROSITE" id="PS50109"/>
    </source>
</evidence>
<comment type="catalytic activity">
    <reaction evidence="1">
        <text>ATP + protein L-histidine = ADP + protein N-phospho-L-histidine.</text>
        <dbReference type="EC" id="2.7.13.3"/>
    </reaction>
</comment>
<organism evidence="10 13">
    <name type="scientific">Marinomonas gallaica</name>
    <dbReference type="NCBI Taxonomy" id="1806667"/>
    <lineage>
        <taxon>Bacteria</taxon>
        <taxon>Pseudomonadati</taxon>
        <taxon>Pseudomonadota</taxon>
        <taxon>Gammaproteobacteria</taxon>
        <taxon>Oceanospirillales</taxon>
        <taxon>Oceanospirillaceae</taxon>
        <taxon>Marinomonas</taxon>
    </lineage>
</organism>
<dbReference type="InterPro" id="IPR035965">
    <property type="entry name" value="PAS-like_dom_sf"/>
</dbReference>
<gene>
    <name evidence="10" type="primary">kinA</name>
    <name evidence="10" type="ORF">MGA5115_00324</name>
    <name evidence="11" type="ORF">MGA5116_01885</name>
</gene>
<dbReference type="InterPro" id="IPR005467">
    <property type="entry name" value="His_kinase_dom"/>
</dbReference>
<dbReference type="InterPro" id="IPR004358">
    <property type="entry name" value="Sig_transdc_His_kin-like_C"/>
</dbReference>
<dbReference type="Pfam" id="PF00512">
    <property type="entry name" value="HisKA"/>
    <property type="match status" value="1"/>
</dbReference>
<dbReference type="Gene3D" id="3.30.565.10">
    <property type="entry name" value="Histidine kinase-like ATPase, C-terminal domain"/>
    <property type="match status" value="1"/>
</dbReference>
<dbReference type="PANTHER" id="PTHR45453:SF1">
    <property type="entry name" value="PHOSPHATE REGULON SENSOR PROTEIN PHOR"/>
    <property type="match status" value="1"/>
</dbReference>
<dbReference type="SMART" id="SM00387">
    <property type="entry name" value="HATPase_c"/>
    <property type="match status" value="1"/>
</dbReference>
<dbReference type="InterPro" id="IPR036097">
    <property type="entry name" value="HisK_dim/P_sf"/>
</dbReference>
<dbReference type="Proteomes" id="UP000092840">
    <property type="component" value="Unassembled WGS sequence"/>
</dbReference>
<dbReference type="Pfam" id="PF02518">
    <property type="entry name" value="HATPase_c"/>
    <property type="match status" value="1"/>
</dbReference>
<evidence type="ECO:0000256" key="7">
    <source>
        <dbReference type="ARBA" id="ARBA00023136"/>
    </source>
</evidence>
<keyword evidence="5 10" id="KW-0418">Kinase</keyword>
<dbReference type="Proteomes" id="UP000092871">
    <property type="component" value="Unassembled WGS sequence"/>
</dbReference>
<dbReference type="GO" id="GO:0016036">
    <property type="term" value="P:cellular response to phosphate starvation"/>
    <property type="evidence" value="ECO:0007669"/>
    <property type="project" value="TreeGrafter"/>
</dbReference>
<evidence type="ECO:0000313" key="12">
    <source>
        <dbReference type="Proteomes" id="UP000092840"/>
    </source>
</evidence>
<evidence type="ECO:0000313" key="13">
    <source>
        <dbReference type="Proteomes" id="UP000092871"/>
    </source>
</evidence>
<evidence type="ECO:0000256" key="4">
    <source>
        <dbReference type="ARBA" id="ARBA00022679"/>
    </source>
</evidence>
<evidence type="ECO:0000256" key="3">
    <source>
        <dbReference type="ARBA" id="ARBA00022553"/>
    </source>
</evidence>
<dbReference type="PRINTS" id="PR00344">
    <property type="entry name" value="BCTRLSENSOR"/>
</dbReference>
<dbReference type="InterPro" id="IPR050351">
    <property type="entry name" value="BphY/WalK/GraS-like"/>
</dbReference>
<feature type="coiled-coil region" evidence="8">
    <location>
        <begin position="14"/>
        <end position="62"/>
    </location>
</feature>
<dbReference type="Gene3D" id="1.10.287.130">
    <property type="match status" value="1"/>
</dbReference>